<feature type="transmembrane region" description="Helical" evidence="5">
    <location>
        <begin position="77"/>
        <end position="95"/>
    </location>
</feature>
<dbReference type="InterPro" id="IPR003825">
    <property type="entry name" value="Colicin-V_CvpA"/>
</dbReference>
<dbReference type="AlphaFoldDB" id="A0A1G9XJ45"/>
<comment type="subcellular location">
    <subcellularLocation>
        <location evidence="1">Membrane</location>
        <topology evidence="1">Multi-pass membrane protein</topology>
    </subcellularLocation>
</comment>
<reference evidence="7" key="1">
    <citation type="submission" date="2016-10" db="EMBL/GenBank/DDBJ databases">
        <authorList>
            <person name="Varghese N."/>
            <person name="Submissions S."/>
        </authorList>
    </citation>
    <scope>NUCLEOTIDE SEQUENCE [LARGE SCALE GENOMIC DNA]</scope>
    <source>
        <strain evidence="7">CGMCC 1.6199</strain>
    </source>
</reference>
<keyword evidence="2 5" id="KW-0812">Transmembrane</keyword>
<dbReference type="GO" id="GO:0009403">
    <property type="term" value="P:toxin biosynthetic process"/>
    <property type="evidence" value="ECO:0007669"/>
    <property type="project" value="InterPro"/>
</dbReference>
<dbReference type="RefSeq" id="WP_074600833.1">
    <property type="nucleotide sequence ID" value="NZ_FNHF01000007.1"/>
</dbReference>
<gene>
    <name evidence="6" type="ORF">SAMN05216244_3845</name>
</gene>
<dbReference type="Proteomes" id="UP000182347">
    <property type="component" value="Unassembled WGS sequence"/>
</dbReference>
<protein>
    <submittedName>
        <fullName evidence="6">Uncharacterized membrane protein, required for colicin V production</fullName>
    </submittedName>
</protein>
<dbReference type="PANTHER" id="PTHR37306:SF1">
    <property type="entry name" value="COLICIN V PRODUCTION PROTEIN"/>
    <property type="match status" value="1"/>
</dbReference>
<feature type="transmembrane region" description="Helical" evidence="5">
    <location>
        <begin position="102"/>
        <end position="122"/>
    </location>
</feature>
<evidence type="ECO:0000313" key="6">
    <source>
        <dbReference type="EMBL" id="SDM96768.1"/>
    </source>
</evidence>
<organism evidence="6 7">
    <name type="scientific">Sediminibacillus halophilus</name>
    <dbReference type="NCBI Taxonomy" id="482461"/>
    <lineage>
        <taxon>Bacteria</taxon>
        <taxon>Bacillati</taxon>
        <taxon>Bacillota</taxon>
        <taxon>Bacilli</taxon>
        <taxon>Bacillales</taxon>
        <taxon>Bacillaceae</taxon>
        <taxon>Sediminibacillus</taxon>
    </lineage>
</organism>
<accession>A0A1G9XJ45</accession>
<feature type="transmembrane region" description="Helical" evidence="5">
    <location>
        <begin position="128"/>
        <end position="150"/>
    </location>
</feature>
<dbReference type="OrthoDB" id="1809613at2"/>
<keyword evidence="4 5" id="KW-0472">Membrane</keyword>
<evidence type="ECO:0000256" key="1">
    <source>
        <dbReference type="ARBA" id="ARBA00004141"/>
    </source>
</evidence>
<dbReference type="GO" id="GO:0016020">
    <property type="term" value="C:membrane"/>
    <property type="evidence" value="ECO:0007669"/>
    <property type="project" value="UniProtKB-SubCell"/>
</dbReference>
<evidence type="ECO:0000256" key="2">
    <source>
        <dbReference type="ARBA" id="ARBA00022692"/>
    </source>
</evidence>
<dbReference type="EMBL" id="FNHF01000007">
    <property type="protein sequence ID" value="SDM96768.1"/>
    <property type="molecule type" value="Genomic_DNA"/>
</dbReference>
<evidence type="ECO:0000313" key="7">
    <source>
        <dbReference type="Proteomes" id="UP000182347"/>
    </source>
</evidence>
<keyword evidence="7" id="KW-1185">Reference proteome</keyword>
<feature type="transmembrane region" description="Helical" evidence="5">
    <location>
        <begin position="21"/>
        <end position="43"/>
    </location>
</feature>
<name>A0A1G9XJ45_9BACI</name>
<proteinExistence type="predicted"/>
<evidence type="ECO:0000256" key="5">
    <source>
        <dbReference type="SAM" id="Phobius"/>
    </source>
</evidence>
<evidence type="ECO:0000256" key="4">
    <source>
        <dbReference type="ARBA" id="ARBA00023136"/>
    </source>
</evidence>
<dbReference type="PANTHER" id="PTHR37306">
    <property type="entry name" value="COLICIN V PRODUCTION PROTEIN"/>
    <property type="match status" value="1"/>
</dbReference>
<keyword evidence="3 5" id="KW-1133">Transmembrane helix</keyword>
<dbReference type="Pfam" id="PF02674">
    <property type="entry name" value="Colicin_V"/>
    <property type="match status" value="1"/>
</dbReference>
<dbReference type="STRING" id="482461.SAMN05216244_3845"/>
<evidence type="ECO:0000256" key="3">
    <source>
        <dbReference type="ARBA" id="ARBA00022989"/>
    </source>
</evidence>
<sequence>MIDLILIVILIFGFFTGLKRGFILQLFHLIGFIAAFIIAAAYYDDLAPKLELWIPYPDMPDDASWGVFLDSLPLETAFYNAIAFAIIFFAVRIALQIIASMLDFVAALPILSSINGLLGGILGFVEVYLLVFLLLYIGALLPVQFVQTILERSMIASFMIEHTPFISGQIKALWFEHVAGLFQAK</sequence>